<reference evidence="1 2" key="1">
    <citation type="submission" date="2020-08" db="EMBL/GenBank/DDBJ databases">
        <title>Genomic Encyclopedia of Type Strains, Phase IV (KMG-IV): sequencing the most valuable type-strain genomes for metagenomic binning, comparative biology and taxonomic classification.</title>
        <authorList>
            <person name="Goeker M."/>
        </authorList>
    </citation>
    <scope>NUCLEOTIDE SEQUENCE [LARGE SCALE GENOMIC DNA]</scope>
    <source>
        <strain evidence="1 2">DSM 29007</strain>
    </source>
</reference>
<sequence>MDQKRYEVEITFRQTIRYSVDATNRKLAEASAMDRWKHGDEKMVVGSDCCELVEIRANPVPCDDKCEKDARDVYRYLRDRELVIETLDEDQFNPTVHDAVSAEEVALHLSWKRKGEGVEGLADTPRAARALDRLCVERRVVCFTRERVRAGERGEIRLYCTPQHLALLSEALMRDDDEVAVSTAA</sequence>
<dbReference type="Proteomes" id="UP000582837">
    <property type="component" value="Unassembled WGS sequence"/>
</dbReference>
<dbReference type="AlphaFoldDB" id="A0A841H7F0"/>
<proteinExistence type="predicted"/>
<name>A0A841H7F0_9BACT</name>
<accession>A0A841H7F0</accession>
<gene>
    <name evidence="1" type="ORF">HNQ61_005708</name>
</gene>
<dbReference type="RefSeq" id="WP_170034099.1">
    <property type="nucleotide sequence ID" value="NZ_JABDTL010000001.1"/>
</dbReference>
<comment type="caution">
    <text evidence="1">The sequence shown here is derived from an EMBL/GenBank/DDBJ whole genome shotgun (WGS) entry which is preliminary data.</text>
</comment>
<protein>
    <submittedName>
        <fullName evidence="1">Uncharacterized protein</fullName>
    </submittedName>
</protein>
<keyword evidence="2" id="KW-1185">Reference proteome</keyword>
<dbReference type="EMBL" id="JACHIA010000037">
    <property type="protein sequence ID" value="MBB6074027.1"/>
    <property type="molecule type" value="Genomic_DNA"/>
</dbReference>
<organism evidence="1 2">
    <name type="scientific">Longimicrobium terrae</name>
    <dbReference type="NCBI Taxonomy" id="1639882"/>
    <lineage>
        <taxon>Bacteria</taxon>
        <taxon>Pseudomonadati</taxon>
        <taxon>Gemmatimonadota</taxon>
        <taxon>Longimicrobiia</taxon>
        <taxon>Longimicrobiales</taxon>
        <taxon>Longimicrobiaceae</taxon>
        <taxon>Longimicrobium</taxon>
    </lineage>
</organism>
<evidence type="ECO:0000313" key="1">
    <source>
        <dbReference type="EMBL" id="MBB6074027.1"/>
    </source>
</evidence>
<evidence type="ECO:0000313" key="2">
    <source>
        <dbReference type="Proteomes" id="UP000582837"/>
    </source>
</evidence>